<accession>A0A0F5LWP9</accession>
<evidence type="ECO:0000313" key="5">
    <source>
        <dbReference type="Proteomes" id="UP000184533"/>
    </source>
</evidence>
<keyword evidence="2" id="KW-0560">Oxidoreductase</keyword>
<name>A0A0F5LWP9_9HYPH</name>
<evidence type="ECO:0000313" key="2">
    <source>
        <dbReference type="EMBL" id="KKB86758.1"/>
    </source>
</evidence>
<sequence>MTLALATMTLVVADYDSAIAFYCQRLGFTLISDTALDAGKRWVVVGPEGGGARLLLAQAVGPTQQAAIGNQTGGRVMGFVETDDFAGEHAAMLARGVQFIEAPRDEAYGRVAVFIDLYGNKWDLIEPKG</sequence>
<dbReference type="Pfam" id="PF00903">
    <property type="entry name" value="Glyoxalase"/>
    <property type="match status" value="1"/>
</dbReference>
<dbReference type="EMBL" id="FQVC01000006">
    <property type="protein sequence ID" value="SHF33601.1"/>
    <property type="molecule type" value="Genomic_DNA"/>
</dbReference>
<evidence type="ECO:0000313" key="3">
    <source>
        <dbReference type="EMBL" id="SHF33601.1"/>
    </source>
</evidence>
<dbReference type="SUPFAM" id="SSF54593">
    <property type="entry name" value="Glyoxalase/Bleomycin resistance protein/Dihydroxybiphenyl dioxygenase"/>
    <property type="match status" value="1"/>
</dbReference>
<feature type="domain" description="VOC" evidence="1">
    <location>
        <begin position="4"/>
        <end position="127"/>
    </location>
</feature>
<evidence type="ECO:0000259" key="1">
    <source>
        <dbReference type="PROSITE" id="PS51819"/>
    </source>
</evidence>
<dbReference type="OrthoDB" id="9794917at2"/>
<dbReference type="AlphaFoldDB" id="A0A0F5LWP9"/>
<reference evidence="2 4" key="1">
    <citation type="submission" date="2015-03" db="EMBL/GenBank/DDBJ databases">
        <authorList>
            <person name="Hassan Y.I."/>
            <person name="Lepp D."/>
            <person name="Zhou T."/>
        </authorList>
    </citation>
    <scope>NUCLEOTIDE SEQUENCE [LARGE SCALE GENOMIC DNA]</scope>
    <source>
        <strain evidence="2 4">DSM 17137</strain>
    </source>
</reference>
<dbReference type="PROSITE" id="PS51819">
    <property type="entry name" value="VOC"/>
    <property type="match status" value="1"/>
</dbReference>
<organism evidence="2 4">
    <name type="scientific">Devosia limi DSM 17137</name>
    <dbReference type="NCBI Taxonomy" id="1121477"/>
    <lineage>
        <taxon>Bacteria</taxon>
        <taxon>Pseudomonadati</taxon>
        <taxon>Pseudomonadota</taxon>
        <taxon>Alphaproteobacteria</taxon>
        <taxon>Hyphomicrobiales</taxon>
        <taxon>Devosiaceae</taxon>
        <taxon>Devosia</taxon>
    </lineage>
</organism>
<dbReference type="Gene3D" id="3.10.180.10">
    <property type="entry name" value="2,3-Dihydroxybiphenyl 1,2-Dioxygenase, domain 1"/>
    <property type="match status" value="1"/>
</dbReference>
<protein>
    <submittedName>
        <fullName evidence="3">Catechol 2,3-dioxygenase</fullName>
    </submittedName>
    <submittedName>
        <fullName evidence="2">Extradiol dioxygenase</fullName>
    </submittedName>
</protein>
<dbReference type="GO" id="GO:0051213">
    <property type="term" value="F:dioxygenase activity"/>
    <property type="evidence" value="ECO:0007669"/>
    <property type="project" value="UniProtKB-KW"/>
</dbReference>
<keyword evidence="4" id="KW-1185">Reference proteome</keyword>
<keyword evidence="2" id="KW-0223">Dioxygenase</keyword>
<dbReference type="PANTHER" id="PTHR36437:SF2">
    <property type="entry name" value="GLYOXALASE_BLEOMYCIN RESISTANCE PROTEIN_DIOXYGENASE"/>
    <property type="match status" value="1"/>
</dbReference>
<dbReference type="EMBL" id="LAJF01000020">
    <property type="protein sequence ID" value="KKB86758.1"/>
    <property type="molecule type" value="Genomic_DNA"/>
</dbReference>
<dbReference type="PANTHER" id="PTHR36437">
    <property type="entry name" value="GLYOXALASE/BLEOMYCIN RESISTANCE PROTEIN/DIOXYGENASE"/>
    <property type="match status" value="1"/>
</dbReference>
<dbReference type="InterPro" id="IPR029068">
    <property type="entry name" value="Glyas_Bleomycin-R_OHBP_Dase"/>
</dbReference>
<reference evidence="3 5" key="2">
    <citation type="submission" date="2016-11" db="EMBL/GenBank/DDBJ databases">
        <authorList>
            <person name="Jaros S."/>
            <person name="Januszkiewicz K."/>
            <person name="Wedrychowicz H."/>
        </authorList>
    </citation>
    <scope>NUCLEOTIDE SEQUENCE [LARGE SCALE GENOMIC DNA]</scope>
    <source>
        <strain evidence="3 5">DSM 17137</strain>
    </source>
</reference>
<gene>
    <name evidence="3" type="ORF">SAMN02745223_02394</name>
    <name evidence="2" type="ORF">VW29_00415</name>
</gene>
<dbReference type="InterPro" id="IPR037523">
    <property type="entry name" value="VOC_core"/>
</dbReference>
<dbReference type="Proteomes" id="UP000184533">
    <property type="component" value="Unassembled WGS sequence"/>
</dbReference>
<dbReference type="STRING" id="1121477.SAMN02745223_02394"/>
<dbReference type="RefSeq" id="WP_046133396.1">
    <property type="nucleotide sequence ID" value="NZ_FQVC01000006.1"/>
</dbReference>
<proteinExistence type="predicted"/>
<dbReference type="Proteomes" id="UP000033608">
    <property type="component" value="Unassembled WGS sequence"/>
</dbReference>
<evidence type="ECO:0000313" key="4">
    <source>
        <dbReference type="Proteomes" id="UP000033608"/>
    </source>
</evidence>
<dbReference type="PATRIC" id="fig|1121477.3.peg.1115"/>
<dbReference type="InterPro" id="IPR004360">
    <property type="entry name" value="Glyas_Fos-R_dOase_dom"/>
</dbReference>